<comment type="caution">
    <text evidence="4">The sequence shown here is derived from an EMBL/GenBank/DDBJ whole genome shotgun (WGS) entry which is preliminary data.</text>
</comment>
<dbReference type="PROSITE" id="PS00061">
    <property type="entry name" value="ADH_SHORT"/>
    <property type="match status" value="1"/>
</dbReference>
<dbReference type="RefSeq" id="XP_007761868.1">
    <property type="nucleotide sequence ID" value="XM_007763678.1"/>
</dbReference>
<evidence type="ECO:0008006" key="6">
    <source>
        <dbReference type="Google" id="ProtNLM"/>
    </source>
</evidence>
<dbReference type="SUPFAM" id="SSF51735">
    <property type="entry name" value="NAD(P)-binding Rossmann-fold domains"/>
    <property type="match status" value="1"/>
</dbReference>
<keyword evidence="5" id="KW-1185">Reference proteome</keyword>
<dbReference type="Proteomes" id="UP000019473">
    <property type="component" value="Unassembled WGS sequence"/>
</dbReference>
<dbReference type="GO" id="GO:0016491">
    <property type="term" value="F:oxidoreductase activity"/>
    <property type="evidence" value="ECO:0007669"/>
    <property type="project" value="UniProtKB-KW"/>
</dbReference>
<evidence type="ECO:0000256" key="1">
    <source>
        <dbReference type="ARBA" id="ARBA00006484"/>
    </source>
</evidence>
<proteinExistence type="inferred from homology"/>
<name>W9VFX0_9EURO</name>
<dbReference type="Pfam" id="PF13561">
    <property type="entry name" value="adh_short_C2"/>
    <property type="match status" value="1"/>
</dbReference>
<dbReference type="VEuPathDB" id="FungiDB:A1O7_09692"/>
<dbReference type="InterPro" id="IPR020904">
    <property type="entry name" value="Sc_DH/Rdtase_CS"/>
</dbReference>
<protein>
    <recommendedName>
        <fullName evidence="6">Oxidoreductase</fullName>
    </recommendedName>
</protein>
<comment type="similarity">
    <text evidence="1">Belongs to the short-chain dehydrogenases/reductases (SDR) family.</text>
</comment>
<dbReference type="PANTHER" id="PTHR24321:SF8">
    <property type="entry name" value="ESTRADIOL 17-BETA-DEHYDROGENASE 8-RELATED"/>
    <property type="match status" value="1"/>
</dbReference>
<evidence type="ECO:0000256" key="3">
    <source>
        <dbReference type="ARBA" id="ARBA00023002"/>
    </source>
</evidence>
<dbReference type="GeneID" id="19184253"/>
<gene>
    <name evidence="4" type="ORF">A1O7_09692</name>
</gene>
<evidence type="ECO:0000313" key="4">
    <source>
        <dbReference type="EMBL" id="EXJ54353.1"/>
    </source>
</evidence>
<dbReference type="OrthoDB" id="1669814at2759"/>
<dbReference type="PANTHER" id="PTHR24321">
    <property type="entry name" value="DEHYDROGENASES, SHORT CHAIN"/>
    <property type="match status" value="1"/>
</dbReference>
<dbReference type="EMBL" id="AMGW01000007">
    <property type="protein sequence ID" value="EXJ54353.1"/>
    <property type="molecule type" value="Genomic_DNA"/>
</dbReference>
<dbReference type="HOGENOM" id="CLU_010194_1_0_1"/>
<dbReference type="eggNOG" id="KOG0725">
    <property type="taxonomic scope" value="Eukaryota"/>
</dbReference>
<keyword evidence="2" id="KW-0521">NADP</keyword>
<dbReference type="InterPro" id="IPR036291">
    <property type="entry name" value="NAD(P)-bd_dom_sf"/>
</dbReference>
<keyword evidence="3" id="KW-0560">Oxidoreductase</keyword>
<accession>W9VFX0</accession>
<dbReference type="STRING" id="1182544.W9VFX0"/>
<dbReference type="PRINTS" id="PR00081">
    <property type="entry name" value="GDHRDH"/>
</dbReference>
<dbReference type="CDD" id="cd05233">
    <property type="entry name" value="SDR_c"/>
    <property type="match status" value="1"/>
</dbReference>
<sequence>MAQLQDKVIAITGAASGIGAATARLAAARGASGLALSDINEDALSKIVDEIKAKSTGTKVTSTRLDVSDSNQVDAWIAATVKEFGRLDGAANIAGVEGLPGEKVFANIVDISNERWDYIMKINLTGVFYCLRAQLRVMDRGGSVLNVASLAGLMGRPGIGAYSTSKHGVVGLSRTAAKEVGERGIRVNALAPGPIETPMLKRLLSDGDSEDRPVTNTYKTLPLQRLGTADDMAKTICFVLSDDSSYTTGATFSADGGVAC</sequence>
<reference evidence="4 5" key="1">
    <citation type="submission" date="2013-03" db="EMBL/GenBank/DDBJ databases">
        <title>The Genome Sequence of Cladophialophora yegresii CBS 114405.</title>
        <authorList>
            <consortium name="The Broad Institute Genomics Platform"/>
            <person name="Cuomo C."/>
            <person name="de Hoog S."/>
            <person name="Gorbushina A."/>
            <person name="Walker B."/>
            <person name="Young S.K."/>
            <person name="Zeng Q."/>
            <person name="Gargeya S."/>
            <person name="Fitzgerald M."/>
            <person name="Haas B."/>
            <person name="Abouelleil A."/>
            <person name="Allen A.W."/>
            <person name="Alvarado L."/>
            <person name="Arachchi H.M."/>
            <person name="Berlin A.M."/>
            <person name="Chapman S.B."/>
            <person name="Gainer-Dewar J."/>
            <person name="Goldberg J."/>
            <person name="Griggs A."/>
            <person name="Gujja S."/>
            <person name="Hansen M."/>
            <person name="Howarth C."/>
            <person name="Imamovic A."/>
            <person name="Ireland A."/>
            <person name="Larimer J."/>
            <person name="McCowan C."/>
            <person name="Murphy C."/>
            <person name="Pearson M."/>
            <person name="Poon T.W."/>
            <person name="Priest M."/>
            <person name="Roberts A."/>
            <person name="Saif S."/>
            <person name="Shea T."/>
            <person name="Sisk P."/>
            <person name="Sykes S."/>
            <person name="Wortman J."/>
            <person name="Nusbaum C."/>
            <person name="Birren B."/>
        </authorList>
    </citation>
    <scope>NUCLEOTIDE SEQUENCE [LARGE SCALE GENOMIC DNA]</scope>
    <source>
        <strain evidence="4 5">CBS 114405</strain>
    </source>
</reference>
<dbReference type="Gene3D" id="3.40.50.720">
    <property type="entry name" value="NAD(P)-binding Rossmann-like Domain"/>
    <property type="match status" value="1"/>
</dbReference>
<dbReference type="InterPro" id="IPR002347">
    <property type="entry name" value="SDR_fam"/>
</dbReference>
<organism evidence="4 5">
    <name type="scientific">Cladophialophora yegresii CBS 114405</name>
    <dbReference type="NCBI Taxonomy" id="1182544"/>
    <lineage>
        <taxon>Eukaryota</taxon>
        <taxon>Fungi</taxon>
        <taxon>Dikarya</taxon>
        <taxon>Ascomycota</taxon>
        <taxon>Pezizomycotina</taxon>
        <taxon>Eurotiomycetes</taxon>
        <taxon>Chaetothyriomycetidae</taxon>
        <taxon>Chaetothyriales</taxon>
        <taxon>Herpotrichiellaceae</taxon>
        <taxon>Cladophialophora</taxon>
    </lineage>
</organism>
<evidence type="ECO:0000313" key="5">
    <source>
        <dbReference type="Proteomes" id="UP000019473"/>
    </source>
</evidence>
<dbReference type="PRINTS" id="PR00080">
    <property type="entry name" value="SDRFAMILY"/>
</dbReference>
<dbReference type="FunFam" id="3.40.50.720:FF:000084">
    <property type="entry name" value="Short-chain dehydrogenase reductase"/>
    <property type="match status" value="1"/>
</dbReference>
<dbReference type="AlphaFoldDB" id="W9VFX0"/>
<evidence type="ECO:0000256" key="2">
    <source>
        <dbReference type="ARBA" id="ARBA00022857"/>
    </source>
</evidence>